<dbReference type="PANTHER" id="PTHR44757:SF2">
    <property type="entry name" value="BIOFILM ARCHITECTURE MAINTENANCE PROTEIN MBAA"/>
    <property type="match status" value="1"/>
</dbReference>
<evidence type="ECO:0000259" key="1">
    <source>
        <dbReference type="PROSITE" id="PS50883"/>
    </source>
</evidence>
<dbReference type="PATRIC" id="fig|869719.3.peg.2091"/>
<dbReference type="InterPro" id="IPR035919">
    <property type="entry name" value="EAL_sf"/>
</dbReference>
<reference evidence="3 4" key="1">
    <citation type="journal article" date="2016" name="Front. Microbiol.">
        <title>Genomic Resource of Rice Seed Associated Bacteria.</title>
        <authorList>
            <person name="Midha S."/>
            <person name="Bansal K."/>
            <person name="Sharma S."/>
            <person name="Kumar N."/>
            <person name="Patil P.P."/>
            <person name="Chaudhry V."/>
            <person name="Patil P.B."/>
        </authorList>
    </citation>
    <scope>NUCLEOTIDE SEQUENCE [LARGE SCALE GENOMIC DNA]</scope>
    <source>
        <strain evidence="3 4">NS334</strain>
    </source>
</reference>
<feature type="domain" description="GGDEF" evidence="2">
    <location>
        <begin position="159"/>
        <end position="291"/>
    </location>
</feature>
<dbReference type="SMART" id="SM00052">
    <property type="entry name" value="EAL"/>
    <property type="match status" value="1"/>
</dbReference>
<dbReference type="PROSITE" id="PS50887">
    <property type="entry name" value="GGDEF"/>
    <property type="match status" value="1"/>
</dbReference>
<dbReference type="Proteomes" id="UP000074310">
    <property type="component" value="Unassembled WGS sequence"/>
</dbReference>
<evidence type="ECO:0000259" key="2">
    <source>
        <dbReference type="PROSITE" id="PS50887"/>
    </source>
</evidence>
<keyword evidence="4" id="KW-1185">Reference proteome</keyword>
<feature type="domain" description="EAL" evidence="1">
    <location>
        <begin position="299"/>
        <end position="555"/>
    </location>
</feature>
<proteinExistence type="predicted"/>
<dbReference type="InterPro" id="IPR001633">
    <property type="entry name" value="EAL_dom"/>
</dbReference>
<dbReference type="SUPFAM" id="SSF55073">
    <property type="entry name" value="Nucleotide cyclase"/>
    <property type="match status" value="1"/>
</dbReference>
<dbReference type="RefSeq" id="WP_058755955.1">
    <property type="nucleotide sequence ID" value="NZ_LDTB01000041.1"/>
</dbReference>
<dbReference type="NCBIfam" id="TIGR00254">
    <property type="entry name" value="GGDEF"/>
    <property type="match status" value="1"/>
</dbReference>
<dbReference type="OrthoDB" id="9814202at2"/>
<protein>
    <submittedName>
        <fullName evidence="3">Diguanylate cyclase</fullName>
    </submittedName>
</protein>
<dbReference type="InterPro" id="IPR043128">
    <property type="entry name" value="Rev_trsase/Diguanyl_cyclase"/>
</dbReference>
<dbReference type="Pfam" id="PF00990">
    <property type="entry name" value="GGDEF"/>
    <property type="match status" value="1"/>
</dbReference>
<dbReference type="SMART" id="SM00267">
    <property type="entry name" value="GGDEF"/>
    <property type="match status" value="1"/>
</dbReference>
<dbReference type="SUPFAM" id="SSF141868">
    <property type="entry name" value="EAL domain-like"/>
    <property type="match status" value="1"/>
</dbReference>
<organism evidence="3 4">
    <name type="scientific">Sphingomonas endophytica</name>
    <dbReference type="NCBI Taxonomy" id="869719"/>
    <lineage>
        <taxon>Bacteria</taxon>
        <taxon>Pseudomonadati</taxon>
        <taxon>Pseudomonadota</taxon>
        <taxon>Alphaproteobacteria</taxon>
        <taxon>Sphingomonadales</taxon>
        <taxon>Sphingomonadaceae</taxon>
        <taxon>Sphingomonas</taxon>
    </lineage>
</organism>
<gene>
    <name evidence="3" type="ORF">NS334_10720</name>
</gene>
<dbReference type="InterPro" id="IPR052155">
    <property type="entry name" value="Biofilm_reg_signaling"/>
</dbReference>
<dbReference type="PANTHER" id="PTHR44757">
    <property type="entry name" value="DIGUANYLATE CYCLASE DGCP"/>
    <property type="match status" value="1"/>
</dbReference>
<dbReference type="Pfam" id="PF00563">
    <property type="entry name" value="EAL"/>
    <property type="match status" value="1"/>
</dbReference>
<accession>A0A147I1E2</accession>
<dbReference type="Gene3D" id="3.20.20.450">
    <property type="entry name" value="EAL domain"/>
    <property type="match status" value="1"/>
</dbReference>
<dbReference type="InterPro" id="IPR029787">
    <property type="entry name" value="Nucleotide_cyclase"/>
</dbReference>
<dbReference type="AlphaFoldDB" id="A0A147I1E2"/>
<evidence type="ECO:0000313" key="4">
    <source>
        <dbReference type="Proteomes" id="UP000074310"/>
    </source>
</evidence>
<dbReference type="InterPro" id="IPR000160">
    <property type="entry name" value="GGDEF_dom"/>
</dbReference>
<dbReference type="CDD" id="cd01948">
    <property type="entry name" value="EAL"/>
    <property type="match status" value="1"/>
</dbReference>
<name>A0A147I1E2_9SPHN</name>
<dbReference type="EMBL" id="LDTB01000041">
    <property type="protein sequence ID" value="KTT71346.1"/>
    <property type="molecule type" value="Genomic_DNA"/>
</dbReference>
<evidence type="ECO:0000313" key="3">
    <source>
        <dbReference type="EMBL" id="KTT71346.1"/>
    </source>
</evidence>
<dbReference type="Gene3D" id="3.30.70.270">
    <property type="match status" value="1"/>
</dbReference>
<dbReference type="PROSITE" id="PS50883">
    <property type="entry name" value="EAL"/>
    <property type="match status" value="1"/>
</dbReference>
<comment type="caution">
    <text evidence="3">The sequence shown here is derived from an EMBL/GenBank/DDBJ whole genome shotgun (WGS) entry which is preliminary data.</text>
</comment>
<dbReference type="CDD" id="cd01949">
    <property type="entry name" value="GGDEF"/>
    <property type="match status" value="1"/>
</dbReference>
<sequence>MATRATWLTRQAAPPPESRDAVDVSDYSLELVPIPLVVATLDAGGASTRSYNRAFARAGLRDELELRPMVEQFLGSGAQNAERDWQTGAAVERRHYRVSFARLTHRAEPACLVSFVDQTAEVRTEETLRREMTTDSLTGLPNRGGFTDALEATIARGAPCWAVLMIDLERFSRFNACLGSLTGDELLITAARRIKGALRGGDTLARTGGDEFGVLMTIDQGCDEADHVARRIRDALSTPFRLSEYELRVSCAIGIAYGDAAVGDAEDVIRHAQVAMKKSKATKNAESYQTRALDSARAEFAMETALRRAIENGQLNLVYQPICDLATGRVSGFEALARWTDDQGLRHEPSRFIPVAEESGLIVPLGRWALDCAVRTLAEWDVLAGGNCGVTVSVNLSPIQLQRDSIPALVEQALASAGVPGERLKLELTESALIADPDHIARVLMALKRLGVTIAMDDFGTGFSNLASLQKLPIDVLKIDRSFVTGLLTDRDKVAIVRAILGLSQALGMDTVAEGIEANEVGQTLAALGCTYGQGYAYARPLEPHEAYAFLRARNA</sequence>